<dbReference type="EMBL" id="SZPQ01000090">
    <property type="protein sequence ID" value="TKI02303.1"/>
    <property type="molecule type" value="Genomic_DNA"/>
</dbReference>
<proteinExistence type="predicted"/>
<keyword evidence="2" id="KW-1185">Reference proteome</keyword>
<evidence type="ECO:0000313" key="1">
    <source>
        <dbReference type="EMBL" id="TKI02303.1"/>
    </source>
</evidence>
<dbReference type="RefSeq" id="WP_136993084.1">
    <property type="nucleotide sequence ID" value="NZ_SZPQ01000090.1"/>
</dbReference>
<organism evidence="1 2">
    <name type="scientific">Martelella alba</name>
    <dbReference type="NCBI Taxonomy" id="2590451"/>
    <lineage>
        <taxon>Bacteria</taxon>
        <taxon>Pseudomonadati</taxon>
        <taxon>Pseudomonadota</taxon>
        <taxon>Alphaproteobacteria</taxon>
        <taxon>Hyphomicrobiales</taxon>
        <taxon>Aurantimonadaceae</taxon>
        <taxon>Martelella</taxon>
    </lineage>
</organism>
<sequence length="275" mass="30253">MAQAVDSSAISQIRNLVIGQQVNEKLADKQFSPVVAVPEGMALKNLESFLSGRTRFRGQMQTNSIEDFARYSVDYAAEGARCFINADAMTAVSIFNLGTIAAPGHADNTASLSLKSTAPFSSVLNINGERNSQKELAEWIEDWSEYIIGFASNGDVIDAKKSAAALRKITIEANQKADYEDNDFSGKRSLMESVEAKTQEIMPVAFEFKCVTYEGLSERAIKLRLSIINGDRPILVLRIVQLEDVQEKIATEFRDLLIEKFSGGTVETFIGKFSA</sequence>
<reference evidence="1 2" key="1">
    <citation type="submission" date="2019-04" db="EMBL/GenBank/DDBJ databases">
        <authorList>
            <person name="Li M."/>
            <person name="Gao C."/>
        </authorList>
    </citation>
    <scope>NUCLEOTIDE SEQUENCE [LARGE SCALE GENOMIC DNA]</scope>
    <source>
        <strain evidence="1 2">BGMRC 2031</strain>
    </source>
</reference>
<comment type="caution">
    <text evidence="1">The sequence shown here is derived from an EMBL/GenBank/DDBJ whole genome shotgun (WGS) entry which is preliminary data.</text>
</comment>
<name>A0ABY2SDC0_9HYPH</name>
<evidence type="ECO:0000313" key="2">
    <source>
        <dbReference type="Proteomes" id="UP000305202"/>
    </source>
</evidence>
<accession>A0ABY2SDC0</accession>
<protein>
    <submittedName>
        <fullName evidence="1">DUF2303 family protein</fullName>
    </submittedName>
</protein>
<dbReference type="InterPro" id="IPR019276">
    <property type="entry name" value="DUF2303"/>
</dbReference>
<gene>
    <name evidence="1" type="ORF">FCN80_25385</name>
</gene>
<dbReference type="Proteomes" id="UP000305202">
    <property type="component" value="Unassembled WGS sequence"/>
</dbReference>
<dbReference type="Pfam" id="PF10065">
    <property type="entry name" value="DUF2303"/>
    <property type="match status" value="1"/>
</dbReference>